<comment type="cofactor">
    <cofactor evidence="1">
        <name>Zn(2+)</name>
        <dbReference type="ChEBI" id="CHEBI:29105"/>
    </cofactor>
</comment>
<evidence type="ECO:0000313" key="7">
    <source>
        <dbReference type="EMBL" id="TXC63053.1"/>
    </source>
</evidence>
<feature type="signal peptide" evidence="5">
    <location>
        <begin position="1"/>
        <end position="18"/>
    </location>
</feature>
<dbReference type="OrthoDB" id="9776600at2"/>
<evidence type="ECO:0000256" key="2">
    <source>
        <dbReference type="ARBA" id="ARBA00022723"/>
    </source>
</evidence>
<dbReference type="SUPFAM" id="SSF53187">
    <property type="entry name" value="Zn-dependent exopeptidases"/>
    <property type="match status" value="1"/>
</dbReference>
<evidence type="ECO:0000256" key="1">
    <source>
        <dbReference type="ARBA" id="ARBA00001947"/>
    </source>
</evidence>
<proteinExistence type="predicted"/>
<keyword evidence="5" id="KW-0732">Signal</keyword>
<comment type="caution">
    <text evidence="7">The sequence shown here is derived from an EMBL/GenBank/DDBJ whole genome shotgun (WGS) entry which is preliminary data.</text>
</comment>
<dbReference type="GO" id="GO:0016787">
    <property type="term" value="F:hydrolase activity"/>
    <property type="evidence" value="ECO:0007669"/>
    <property type="project" value="UniProtKB-KW"/>
</dbReference>
<feature type="chain" id="PRO_5023094011" evidence="5">
    <location>
        <begin position="19"/>
        <end position="432"/>
    </location>
</feature>
<dbReference type="RefSeq" id="WP_147042454.1">
    <property type="nucleotide sequence ID" value="NZ_BAABIR010000002.1"/>
</dbReference>
<dbReference type="Gene3D" id="3.40.630.10">
    <property type="entry name" value="Zn peptidases"/>
    <property type="match status" value="1"/>
</dbReference>
<sequence length="432" mass="45457">MKMLAALAFLAAAAPATAQLSPQERRIAAAVTQDADRNVALLERLVNRNSGTLNLDGVRAVGEMVRAELEPLGFEVRWVDMSATGRAGHLVATHRGNGRGKRILLIGHLDTVFEPSSPFQRFTRDGDRATGPGVGDCKGGDVVAIAALRAMQQAGTLDDADIMVVMTGDEERPGAPIATARRDLIEAGRWADVALEFENLAREDGRDYGTVARRSSTSWTLTAHGRTGHSSGVCGPGLGCGAIYEIARILDSFRRELPEPNLTYNVGVIAGGTPASIDDAGFAVTASGKTNIVAETAIARGDIRTLSAGQEARVRAHMQAIVARHLPLTDAELVFAGDGYPPMAPTAGNRALLARLNAVNRDLGLPEMPEYDPARRGAADSSFVAADADTLAGMGAAGGASHAEGEWIALSSLPRQATRAAILMTRLSREAR</sequence>
<dbReference type="Pfam" id="PF01546">
    <property type="entry name" value="Peptidase_M20"/>
    <property type="match status" value="1"/>
</dbReference>
<dbReference type="EMBL" id="VOQQ01000001">
    <property type="protein sequence ID" value="TXC63053.1"/>
    <property type="molecule type" value="Genomic_DNA"/>
</dbReference>
<keyword evidence="2" id="KW-0479">Metal-binding</keyword>
<dbReference type="SUPFAM" id="SSF55031">
    <property type="entry name" value="Bacterial exopeptidase dimerisation domain"/>
    <property type="match status" value="1"/>
</dbReference>
<keyword evidence="4" id="KW-0862">Zinc</keyword>
<dbReference type="PROSITE" id="PS00758">
    <property type="entry name" value="ARGE_DAPE_CPG2_1"/>
    <property type="match status" value="1"/>
</dbReference>
<dbReference type="AlphaFoldDB" id="A0A5C6TRR5"/>
<dbReference type="Proteomes" id="UP000321249">
    <property type="component" value="Unassembled WGS sequence"/>
</dbReference>
<dbReference type="InterPro" id="IPR001261">
    <property type="entry name" value="ArgE/DapE_CS"/>
</dbReference>
<accession>A0A5C6TRR5</accession>
<organism evidence="7 8">
    <name type="scientific">Allosphingosinicella ginsenosidimutans</name>
    <dbReference type="NCBI Taxonomy" id="1176539"/>
    <lineage>
        <taxon>Bacteria</taxon>
        <taxon>Pseudomonadati</taxon>
        <taxon>Pseudomonadota</taxon>
        <taxon>Alphaproteobacteria</taxon>
        <taxon>Sphingomonadales</taxon>
        <taxon>Sphingomonadaceae</taxon>
        <taxon>Allosphingosinicella</taxon>
    </lineage>
</organism>
<dbReference type="PANTHER" id="PTHR43808:SF32">
    <property type="entry name" value="ARGE_DAPE-RELATED DEACYLASE"/>
    <property type="match status" value="1"/>
</dbReference>
<evidence type="ECO:0000256" key="5">
    <source>
        <dbReference type="SAM" id="SignalP"/>
    </source>
</evidence>
<dbReference type="GO" id="GO:0046872">
    <property type="term" value="F:metal ion binding"/>
    <property type="evidence" value="ECO:0007669"/>
    <property type="project" value="UniProtKB-KW"/>
</dbReference>
<evidence type="ECO:0000256" key="4">
    <source>
        <dbReference type="ARBA" id="ARBA00022833"/>
    </source>
</evidence>
<name>A0A5C6TRR5_9SPHN</name>
<dbReference type="InterPro" id="IPR036264">
    <property type="entry name" value="Bact_exopeptidase_dim_dom"/>
</dbReference>
<evidence type="ECO:0000259" key="6">
    <source>
        <dbReference type="Pfam" id="PF07687"/>
    </source>
</evidence>
<dbReference type="InterPro" id="IPR050072">
    <property type="entry name" value="Peptidase_M20A"/>
</dbReference>
<dbReference type="Gene3D" id="3.30.70.360">
    <property type="match status" value="1"/>
</dbReference>
<protein>
    <submittedName>
        <fullName evidence="7">M20 family metallopeptidase</fullName>
    </submittedName>
</protein>
<dbReference type="InterPro" id="IPR002933">
    <property type="entry name" value="Peptidase_M20"/>
</dbReference>
<dbReference type="Pfam" id="PF07687">
    <property type="entry name" value="M20_dimer"/>
    <property type="match status" value="1"/>
</dbReference>
<gene>
    <name evidence="7" type="ORF">FRZ32_04865</name>
</gene>
<dbReference type="InterPro" id="IPR011650">
    <property type="entry name" value="Peptidase_M20_dimer"/>
</dbReference>
<feature type="domain" description="Peptidase M20 dimerisation" evidence="6">
    <location>
        <begin position="211"/>
        <end position="327"/>
    </location>
</feature>
<reference evidence="7 8" key="1">
    <citation type="journal article" date="2015" name="J. Microbiol.">
        <title>Sphingosinicella ginsenosidimutans sp. nov., with ginsenoside converting activity.</title>
        <authorList>
            <person name="Kim J.K."/>
            <person name="Kang M.S."/>
            <person name="Park S.C."/>
            <person name="Kim K.M."/>
            <person name="Choi K."/>
            <person name="Yoon M.H."/>
            <person name="Im W.T."/>
        </authorList>
    </citation>
    <scope>NUCLEOTIDE SEQUENCE [LARGE SCALE GENOMIC DNA]</scope>
    <source>
        <strain evidence="7 8">BS-11</strain>
    </source>
</reference>
<dbReference type="PANTHER" id="PTHR43808">
    <property type="entry name" value="ACETYLORNITHINE DEACETYLASE"/>
    <property type="match status" value="1"/>
</dbReference>
<evidence type="ECO:0000313" key="8">
    <source>
        <dbReference type="Proteomes" id="UP000321249"/>
    </source>
</evidence>
<evidence type="ECO:0000256" key="3">
    <source>
        <dbReference type="ARBA" id="ARBA00022801"/>
    </source>
</evidence>
<keyword evidence="3" id="KW-0378">Hydrolase</keyword>
<keyword evidence="8" id="KW-1185">Reference proteome</keyword>